<dbReference type="AlphaFoldDB" id="A0A7L4K9Y6"/>
<dbReference type="GO" id="GO:0000278">
    <property type="term" value="P:mitotic cell cycle"/>
    <property type="evidence" value="ECO:0007669"/>
    <property type="project" value="TreeGrafter"/>
</dbReference>
<dbReference type="GO" id="GO:0003677">
    <property type="term" value="F:DNA binding"/>
    <property type="evidence" value="ECO:0007669"/>
    <property type="project" value="InterPro"/>
</dbReference>
<dbReference type="InterPro" id="IPR009072">
    <property type="entry name" value="Histone-fold"/>
</dbReference>
<evidence type="ECO:0000256" key="2">
    <source>
        <dbReference type="ARBA" id="ARBA00004286"/>
    </source>
</evidence>
<feature type="region of interest" description="Disordered" evidence="6">
    <location>
        <begin position="1"/>
        <end position="23"/>
    </location>
</feature>
<feature type="non-terminal residue" evidence="8">
    <location>
        <position position="129"/>
    </location>
</feature>
<dbReference type="Proteomes" id="UP000519239">
    <property type="component" value="Unassembled WGS sequence"/>
</dbReference>
<dbReference type="InterPro" id="IPR035425">
    <property type="entry name" value="CENP-T/H4_C"/>
</dbReference>
<evidence type="ECO:0000256" key="6">
    <source>
        <dbReference type="SAM" id="MobiDB-lite"/>
    </source>
</evidence>
<keyword evidence="4" id="KW-0158">Chromosome</keyword>
<evidence type="ECO:0000256" key="5">
    <source>
        <dbReference type="ARBA" id="ARBA00023242"/>
    </source>
</evidence>
<evidence type="ECO:0000313" key="8">
    <source>
        <dbReference type="EMBL" id="NXY49567.1"/>
    </source>
</evidence>
<comment type="similarity">
    <text evidence="3">Belongs to the CENP-T/CNN1 family.</text>
</comment>
<dbReference type="SUPFAM" id="SSF47113">
    <property type="entry name" value="Histone-fold"/>
    <property type="match status" value="1"/>
</dbReference>
<dbReference type="GO" id="GO:0005634">
    <property type="term" value="C:nucleus"/>
    <property type="evidence" value="ECO:0007669"/>
    <property type="project" value="UniProtKB-SubCell"/>
</dbReference>
<evidence type="ECO:0000256" key="4">
    <source>
        <dbReference type="ARBA" id="ARBA00022454"/>
    </source>
</evidence>
<proteinExistence type="inferred from homology"/>
<accession>A0A7L4K9Y6</accession>
<dbReference type="GO" id="GO:0051382">
    <property type="term" value="P:kinetochore assembly"/>
    <property type="evidence" value="ECO:0007669"/>
    <property type="project" value="InterPro"/>
</dbReference>
<dbReference type="PANTHER" id="PTHR46904">
    <property type="entry name" value="CENTROMERE PROTEIN T"/>
    <property type="match status" value="1"/>
</dbReference>
<dbReference type="Pfam" id="PF15511">
    <property type="entry name" value="CENP-T_C"/>
    <property type="match status" value="1"/>
</dbReference>
<dbReference type="OrthoDB" id="10071681at2759"/>
<dbReference type="GO" id="GO:0046982">
    <property type="term" value="F:protein heterodimerization activity"/>
    <property type="evidence" value="ECO:0007669"/>
    <property type="project" value="InterPro"/>
</dbReference>
<sequence length="129" mass="14877">PLQPLQAKPVPKRLGVSQRKPREPELASSLIKGIFRHYAKMPVARDAFKVVEKCSERYFKQLSNDLEAYSRHAGRKTVEMADLELLMRRQGLVTDKMPMNVLIEHYFPMEYRKLLIPIAVCGNKVIPSK</sequence>
<organism evidence="8 9">
    <name type="scientific">Ceuthmochares aereus</name>
    <dbReference type="NCBI Taxonomy" id="1961834"/>
    <lineage>
        <taxon>Eukaryota</taxon>
        <taxon>Metazoa</taxon>
        <taxon>Chordata</taxon>
        <taxon>Craniata</taxon>
        <taxon>Vertebrata</taxon>
        <taxon>Euteleostomi</taxon>
        <taxon>Archelosauria</taxon>
        <taxon>Archosauria</taxon>
        <taxon>Dinosauria</taxon>
        <taxon>Saurischia</taxon>
        <taxon>Theropoda</taxon>
        <taxon>Coelurosauria</taxon>
        <taxon>Aves</taxon>
        <taxon>Neognathae</taxon>
        <taxon>Neoaves</taxon>
        <taxon>Otidimorphae</taxon>
        <taxon>Cuculiformes</taxon>
        <taxon>Cuculidae</taxon>
        <taxon>Ceuthmochares</taxon>
    </lineage>
</organism>
<dbReference type="Gene3D" id="1.10.20.10">
    <property type="entry name" value="Histone, subunit A"/>
    <property type="match status" value="1"/>
</dbReference>
<evidence type="ECO:0000256" key="3">
    <source>
        <dbReference type="ARBA" id="ARBA00010137"/>
    </source>
</evidence>
<evidence type="ECO:0000313" key="9">
    <source>
        <dbReference type="Proteomes" id="UP000519239"/>
    </source>
</evidence>
<dbReference type="GO" id="GO:0000776">
    <property type="term" value="C:kinetochore"/>
    <property type="evidence" value="ECO:0007669"/>
    <property type="project" value="InterPro"/>
</dbReference>
<evidence type="ECO:0000259" key="7">
    <source>
        <dbReference type="Pfam" id="PF15511"/>
    </source>
</evidence>
<protein>
    <submittedName>
        <fullName evidence="8">CENPT protein</fullName>
    </submittedName>
</protein>
<feature type="domain" description="CENP-T/Histone H4 histone fold" evidence="7">
    <location>
        <begin position="38"/>
        <end position="117"/>
    </location>
</feature>
<dbReference type="PANTHER" id="PTHR46904:SF1">
    <property type="entry name" value="CENTROMERE PROTEIN T"/>
    <property type="match status" value="1"/>
</dbReference>
<evidence type="ECO:0000256" key="1">
    <source>
        <dbReference type="ARBA" id="ARBA00004123"/>
    </source>
</evidence>
<keyword evidence="5" id="KW-0539">Nucleus</keyword>
<dbReference type="GO" id="GO:0007059">
    <property type="term" value="P:chromosome segregation"/>
    <property type="evidence" value="ECO:0007669"/>
    <property type="project" value="TreeGrafter"/>
</dbReference>
<name>A0A7L4K9Y6_9AVES</name>
<dbReference type="InterPro" id="IPR028255">
    <property type="entry name" value="CENP-T"/>
</dbReference>
<dbReference type="EMBL" id="VWPQ01009383">
    <property type="protein sequence ID" value="NXY49567.1"/>
    <property type="molecule type" value="Genomic_DNA"/>
</dbReference>
<comment type="caution">
    <text evidence="8">The sequence shown here is derived from an EMBL/GenBank/DDBJ whole genome shotgun (WGS) entry which is preliminary data.</text>
</comment>
<gene>
    <name evidence="8" type="primary">Cenpt</name>
    <name evidence="8" type="ORF">CEUAER_R06095</name>
</gene>
<keyword evidence="9" id="KW-1185">Reference proteome</keyword>
<dbReference type="CDD" id="cd22920">
    <property type="entry name" value="HFD_CENP-T"/>
    <property type="match status" value="1"/>
</dbReference>
<comment type="subcellular location">
    <subcellularLocation>
        <location evidence="2">Chromosome</location>
    </subcellularLocation>
    <subcellularLocation>
        <location evidence="1">Nucleus</location>
    </subcellularLocation>
</comment>
<reference evidence="8 9" key="1">
    <citation type="submission" date="2019-09" db="EMBL/GenBank/DDBJ databases">
        <title>Bird 10,000 Genomes (B10K) Project - Family phase.</title>
        <authorList>
            <person name="Zhang G."/>
        </authorList>
    </citation>
    <scope>NUCLEOTIDE SEQUENCE [LARGE SCALE GENOMIC DNA]</scope>
    <source>
        <strain evidence="8">B10K-CU-031-02</strain>
        <tissue evidence="8">Muscle</tissue>
    </source>
</reference>
<feature type="non-terminal residue" evidence="8">
    <location>
        <position position="1"/>
    </location>
</feature>